<organism evidence="1 2">
    <name type="scientific">Leucogyrophana mollusca</name>
    <dbReference type="NCBI Taxonomy" id="85980"/>
    <lineage>
        <taxon>Eukaryota</taxon>
        <taxon>Fungi</taxon>
        <taxon>Dikarya</taxon>
        <taxon>Basidiomycota</taxon>
        <taxon>Agaricomycotina</taxon>
        <taxon>Agaricomycetes</taxon>
        <taxon>Agaricomycetidae</taxon>
        <taxon>Boletales</taxon>
        <taxon>Boletales incertae sedis</taxon>
        <taxon>Leucogyrophana</taxon>
    </lineage>
</organism>
<dbReference type="EMBL" id="MU266328">
    <property type="protein sequence ID" value="KAH7930976.1"/>
    <property type="molecule type" value="Genomic_DNA"/>
</dbReference>
<dbReference type="Proteomes" id="UP000790709">
    <property type="component" value="Unassembled WGS sequence"/>
</dbReference>
<reference evidence="1" key="1">
    <citation type="journal article" date="2021" name="New Phytol.">
        <title>Evolutionary innovations through gain and loss of genes in the ectomycorrhizal Boletales.</title>
        <authorList>
            <person name="Wu G."/>
            <person name="Miyauchi S."/>
            <person name="Morin E."/>
            <person name="Kuo A."/>
            <person name="Drula E."/>
            <person name="Varga T."/>
            <person name="Kohler A."/>
            <person name="Feng B."/>
            <person name="Cao Y."/>
            <person name="Lipzen A."/>
            <person name="Daum C."/>
            <person name="Hundley H."/>
            <person name="Pangilinan J."/>
            <person name="Johnson J."/>
            <person name="Barry K."/>
            <person name="LaButti K."/>
            <person name="Ng V."/>
            <person name="Ahrendt S."/>
            <person name="Min B."/>
            <person name="Choi I.G."/>
            <person name="Park H."/>
            <person name="Plett J.M."/>
            <person name="Magnuson J."/>
            <person name="Spatafora J.W."/>
            <person name="Nagy L.G."/>
            <person name="Henrissat B."/>
            <person name="Grigoriev I.V."/>
            <person name="Yang Z.L."/>
            <person name="Xu J."/>
            <person name="Martin F.M."/>
        </authorList>
    </citation>
    <scope>NUCLEOTIDE SEQUENCE</scope>
    <source>
        <strain evidence="1">KUC20120723A-06</strain>
    </source>
</reference>
<protein>
    <submittedName>
        <fullName evidence="1">Uncharacterized protein</fullName>
    </submittedName>
</protein>
<accession>A0ACB8C160</accession>
<comment type="caution">
    <text evidence="1">The sequence shown here is derived from an EMBL/GenBank/DDBJ whole genome shotgun (WGS) entry which is preliminary data.</text>
</comment>
<sequence length="620" mass="68492">MFALTPSPNGPSQHQNPNPIRALLDSLTTTISDPEHPAQIAARTFALGLSLSLGPSILSFILVTCTRPSSVKARLRSLVYILKRELGITGFAFAITIAVGGGAALERIWQTLACPHPRAEMVTLLHPNERHGGRLDPKVSVYSQSKLAPYQKAFLANVVTSSLSVIILQRGRRRSHSTGRTPVLLSRRSPTFDLTLLFLVRSLDAFFQAYLFRRSTRESRFLSERTPSAVSPQHLAILGPDAGLSLSLADVDLKKEAARHEREAKEWHRRIATRVDAFAFWACSARIMWCFFYQPHRLPPTYVKWIMSLARVDRRLLDALRALRLGQWSYIHGSATQSNLLISLSEDLGLPATWGDPEVLPAFGGPGADVIWKALDVRNRRGIGGVPCELVHAGVGAQWGLGGSCIMNAAARAAYAFIEAIALYLPVHFIPMLLTRPRSILRLHRALPALLAAIRSATFLSAFLSSYWFSICLTRTLVLARLIPWVSHDAWDGPHGGVLAASLICGGSIWIENARRRGEMALYVLPRALRASLPDRWSKSGPRGIQIAEQTVFVLSLASLLTFARHRPESLRGLSRWTLAFVMKGPNAGFWKKRTMEVTTCPPTPATPLPTASQSPQYER</sequence>
<name>A0ACB8C160_9AGAM</name>
<gene>
    <name evidence="1" type="ORF">BV22DRAFT_1027730</name>
</gene>
<keyword evidence="2" id="KW-1185">Reference proteome</keyword>
<evidence type="ECO:0000313" key="2">
    <source>
        <dbReference type="Proteomes" id="UP000790709"/>
    </source>
</evidence>
<evidence type="ECO:0000313" key="1">
    <source>
        <dbReference type="EMBL" id="KAH7930976.1"/>
    </source>
</evidence>
<proteinExistence type="predicted"/>